<evidence type="ECO:0000256" key="1">
    <source>
        <dbReference type="ARBA" id="ARBA00006594"/>
    </source>
</evidence>
<dbReference type="InterPro" id="IPR002052">
    <property type="entry name" value="DNA_methylase_N6_adenine_CS"/>
</dbReference>
<dbReference type="Proteomes" id="UP001225316">
    <property type="component" value="Unassembled WGS sequence"/>
</dbReference>
<dbReference type="PANTHER" id="PTHR42998:SF1">
    <property type="entry name" value="TYPE I RESTRICTION ENZYME HINDI METHYLASE SUBUNIT"/>
    <property type="match status" value="1"/>
</dbReference>
<evidence type="ECO:0000256" key="7">
    <source>
        <dbReference type="ARBA" id="ARBA00047942"/>
    </source>
</evidence>
<feature type="region of interest" description="Disordered" evidence="9">
    <location>
        <begin position="448"/>
        <end position="485"/>
    </location>
</feature>
<dbReference type="RefSeq" id="WP_308949520.1">
    <property type="nucleotide sequence ID" value="NZ_JARXHW010000013.1"/>
</dbReference>
<dbReference type="Pfam" id="PF12161">
    <property type="entry name" value="HsdM_N"/>
    <property type="match status" value="1"/>
</dbReference>
<evidence type="ECO:0000256" key="4">
    <source>
        <dbReference type="ARBA" id="ARBA00022679"/>
    </source>
</evidence>
<keyword evidence="13" id="KW-1185">Reference proteome</keyword>
<dbReference type="PRINTS" id="PR00507">
    <property type="entry name" value="N12N6MTFRASE"/>
</dbReference>
<feature type="coiled-coil region" evidence="8">
    <location>
        <begin position="535"/>
        <end position="562"/>
    </location>
</feature>
<dbReference type="EC" id="2.1.1.72" evidence="2"/>
<evidence type="ECO:0000256" key="9">
    <source>
        <dbReference type="SAM" id="MobiDB-lite"/>
    </source>
</evidence>
<evidence type="ECO:0000256" key="8">
    <source>
        <dbReference type="SAM" id="Coils"/>
    </source>
</evidence>
<comment type="catalytic activity">
    <reaction evidence="7">
        <text>a 2'-deoxyadenosine in DNA + S-adenosyl-L-methionine = an N(6)-methyl-2'-deoxyadenosine in DNA + S-adenosyl-L-homocysteine + H(+)</text>
        <dbReference type="Rhea" id="RHEA:15197"/>
        <dbReference type="Rhea" id="RHEA-COMP:12418"/>
        <dbReference type="Rhea" id="RHEA-COMP:12419"/>
        <dbReference type="ChEBI" id="CHEBI:15378"/>
        <dbReference type="ChEBI" id="CHEBI:57856"/>
        <dbReference type="ChEBI" id="CHEBI:59789"/>
        <dbReference type="ChEBI" id="CHEBI:90615"/>
        <dbReference type="ChEBI" id="CHEBI:90616"/>
        <dbReference type="EC" id="2.1.1.72"/>
    </reaction>
</comment>
<evidence type="ECO:0000313" key="13">
    <source>
        <dbReference type="Proteomes" id="UP001225316"/>
    </source>
</evidence>
<keyword evidence="5" id="KW-0949">S-adenosyl-L-methionine</keyword>
<reference evidence="12 13" key="1">
    <citation type="submission" date="2023-04" db="EMBL/GenBank/DDBJ databases">
        <title>A novel bacteria isolated from coastal sediment.</title>
        <authorList>
            <person name="Liu X.-J."/>
            <person name="Du Z.-J."/>
        </authorList>
    </citation>
    <scope>NUCLEOTIDE SEQUENCE [LARGE SCALE GENOMIC DNA]</scope>
    <source>
        <strain evidence="12 13">SDUM461003</strain>
    </source>
</reference>
<evidence type="ECO:0000259" key="10">
    <source>
        <dbReference type="Pfam" id="PF02384"/>
    </source>
</evidence>
<dbReference type="InterPro" id="IPR038333">
    <property type="entry name" value="T1MK-like_N_sf"/>
</dbReference>
<dbReference type="Pfam" id="PF02384">
    <property type="entry name" value="N6_Mtase"/>
    <property type="match status" value="1"/>
</dbReference>
<dbReference type="CDD" id="cd02440">
    <property type="entry name" value="AdoMet_MTases"/>
    <property type="match status" value="1"/>
</dbReference>
<organism evidence="12 13">
    <name type="scientific">Thalassobacterium maritimum</name>
    <dbReference type="NCBI Taxonomy" id="3041265"/>
    <lineage>
        <taxon>Bacteria</taxon>
        <taxon>Pseudomonadati</taxon>
        <taxon>Verrucomicrobiota</taxon>
        <taxon>Opitutia</taxon>
        <taxon>Puniceicoccales</taxon>
        <taxon>Coraliomargaritaceae</taxon>
        <taxon>Thalassobacterium</taxon>
    </lineage>
</organism>
<dbReference type="PROSITE" id="PS00092">
    <property type="entry name" value="N6_MTASE"/>
    <property type="match status" value="1"/>
</dbReference>
<keyword evidence="6" id="KW-0680">Restriction system</keyword>
<dbReference type="Gene3D" id="3.40.50.150">
    <property type="entry name" value="Vaccinia Virus protein VP39"/>
    <property type="match status" value="1"/>
</dbReference>
<feature type="domain" description="DNA methylase adenine-specific" evidence="10">
    <location>
        <begin position="153"/>
        <end position="442"/>
    </location>
</feature>
<dbReference type="InterPro" id="IPR003356">
    <property type="entry name" value="DNA_methylase_A-5"/>
</dbReference>
<dbReference type="GO" id="GO:0032259">
    <property type="term" value="P:methylation"/>
    <property type="evidence" value="ECO:0007669"/>
    <property type="project" value="UniProtKB-KW"/>
</dbReference>
<evidence type="ECO:0000313" key="12">
    <source>
        <dbReference type="EMBL" id="MDQ8207384.1"/>
    </source>
</evidence>
<evidence type="ECO:0000256" key="3">
    <source>
        <dbReference type="ARBA" id="ARBA00022603"/>
    </source>
</evidence>
<evidence type="ECO:0000256" key="5">
    <source>
        <dbReference type="ARBA" id="ARBA00022691"/>
    </source>
</evidence>
<feature type="compositionally biased region" description="Low complexity" evidence="9">
    <location>
        <begin position="464"/>
        <end position="476"/>
    </location>
</feature>
<evidence type="ECO:0000256" key="6">
    <source>
        <dbReference type="ARBA" id="ARBA00022747"/>
    </source>
</evidence>
<keyword evidence="3 12" id="KW-0489">Methyltransferase</keyword>
<accession>A0ABU1AVT7</accession>
<sequence>MIWNEPADAQASNSQLEAKLWDSANNLWANAALKPSEYSPVVLGLIFLRFADVRFATVHAELKPAKGSRRKIGPADYHAAGVLYLPESARFDTLINLPEGAAIGEAINAAMRAIEKENTDLADVLPKTYHILENTTLTQLLKDMKAIPMDRGGDTFGLIYEYFLGKFAMSEGQKGGEFYTPTSLVKLIVEVLEPYHGRILDPACGSGGMFVQSARFVEEHHKNPTAEISVYGQERVTETSRLARLNLAVHGLTGEIRQGNTFYEDLHNCPGKFDFVLANPPFNVSKVDKERLVDDPRYPFGLPKTDNANYLWIQQFYAALNAGGRAGFVMANSASDARSSEQEIRQQLIESGAVDVMIAIGPNFFYTVTLPCALWFLDKGKIGTDREDQVLFIDARHIFRQIDRAHRDFTPAQMEFIANIVRLYRGQAPELTQGSQAKLQEVFGTKLEGNAPSLPPSELKAAEDASSYNASSSSPSGRGGGEGKPASITYSDIPGLCKVASRAEIEAQGWSLNPGRYVGVAKGEELSDADFKAQFEALNEELVVLNAEARELEELIAKNAAEILEQS</sequence>
<keyword evidence="4 12" id="KW-0808">Transferase</keyword>
<dbReference type="PANTHER" id="PTHR42998">
    <property type="entry name" value="TYPE I RESTRICTION ENZYME HINDVIIP M PROTEIN-RELATED"/>
    <property type="match status" value="1"/>
</dbReference>
<feature type="domain" description="N6 adenine-specific DNA methyltransferase N-terminal" evidence="11">
    <location>
        <begin position="16"/>
        <end position="142"/>
    </location>
</feature>
<dbReference type="SUPFAM" id="SSF53335">
    <property type="entry name" value="S-adenosyl-L-methionine-dependent methyltransferases"/>
    <property type="match status" value="1"/>
</dbReference>
<dbReference type="InterPro" id="IPR052916">
    <property type="entry name" value="Type-I_RE_MTase_Subunit"/>
</dbReference>
<gene>
    <name evidence="12" type="ORF">QEH52_07685</name>
</gene>
<evidence type="ECO:0000256" key="2">
    <source>
        <dbReference type="ARBA" id="ARBA00011900"/>
    </source>
</evidence>
<dbReference type="InterPro" id="IPR022749">
    <property type="entry name" value="D12N6_MeTrfase_N"/>
</dbReference>
<comment type="similarity">
    <text evidence="1">Belongs to the N(4)/N(6)-methyltransferase family.</text>
</comment>
<comment type="caution">
    <text evidence="12">The sequence shown here is derived from an EMBL/GenBank/DDBJ whole genome shotgun (WGS) entry which is preliminary data.</text>
</comment>
<evidence type="ECO:0000259" key="11">
    <source>
        <dbReference type="Pfam" id="PF12161"/>
    </source>
</evidence>
<dbReference type="GO" id="GO:0008168">
    <property type="term" value="F:methyltransferase activity"/>
    <property type="evidence" value="ECO:0007669"/>
    <property type="project" value="UniProtKB-KW"/>
</dbReference>
<dbReference type="Gene3D" id="1.20.1260.30">
    <property type="match status" value="1"/>
</dbReference>
<name>A0ABU1AVT7_9BACT</name>
<protein>
    <recommendedName>
        <fullName evidence="2">site-specific DNA-methyltransferase (adenine-specific)</fullName>
        <ecNumber evidence="2">2.1.1.72</ecNumber>
    </recommendedName>
</protein>
<dbReference type="EMBL" id="JARXHW010000013">
    <property type="protein sequence ID" value="MDQ8207384.1"/>
    <property type="molecule type" value="Genomic_DNA"/>
</dbReference>
<proteinExistence type="inferred from homology"/>
<dbReference type="InterPro" id="IPR029063">
    <property type="entry name" value="SAM-dependent_MTases_sf"/>
</dbReference>
<keyword evidence="8" id="KW-0175">Coiled coil</keyword>